<feature type="transmembrane region" description="Helical" evidence="1">
    <location>
        <begin position="220"/>
        <end position="240"/>
    </location>
</feature>
<evidence type="ECO:0000313" key="3">
    <source>
        <dbReference type="Proteomes" id="UP000322454"/>
    </source>
</evidence>
<name>A0A520XF81_9DELT</name>
<evidence type="ECO:0000256" key="1">
    <source>
        <dbReference type="SAM" id="Phobius"/>
    </source>
</evidence>
<sequence length="261" mass="29690">MAYDSWKYEGSNEDIYSAVPNGRGSQPPLIREKKKPVVTLIDVLSEVQKWRVAESKGIPLDPDRIPYRDKIKYMSVGMKHGAIELFFTLFMFPVIAIFLPTYIHYFRGHSVGLGFETLLVGISLLPLAGYLILCLVLASMWSGRMTGGIIMSLLLGRISIILMVGLFGSMLFYFFYELSGFVSLGHYFVSVFYLPHIFPRMPKLRAYYSLFFYKMIRPELLAISIKLAFIFVLSGLIPIFTVGCKAWFVKQIKNKSENGGK</sequence>
<proteinExistence type="predicted"/>
<organism evidence="2 3">
    <name type="scientific">Candidatus Acidulodesulfobacterium acidiphilum</name>
    <dbReference type="NCBI Taxonomy" id="2597224"/>
    <lineage>
        <taxon>Bacteria</taxon>
        <taxon>Deltaproteobacteria</taxon>
        <taxon>Candidatus Acidulodesulfobacterales</taxon>
        <taxon>Candidatus Acidulodesulfobacterium</taxon>
    </lineage>
</organism>
<dbReference type="Proteomes" id="UP000322454">
    <property type="component" value="Unassembled WGS sequence"/>
</dbReference>
<dbReference type="AlphaFoldDB" id="A0A520XF81"/>
<gene>
    <name evidence="2" type="ORF">EVJ48_02670</name>
</gene>
<keyword evidence="1" id="KW-0812">Transmembrane</keyword>
<evidence type="ECO:0000313" key="2">
    <source>
        <dbReference type="EMBL" id="RZV39843.1"/>
    </source>
</evidence>
<keyword evidence="1" id="KW-0472">Membrane</keyword>
<comment type="caution">
    <text evidence="2">The sequence shown here is derived from an EMBL/GenBank/DDBJ whole genome shotgun (WGS) entry which is preliminary data.</text>
</comment>
<feature type="transmembrane region" description="Helical" evidence="1">
    <location>
        <begin position="118"/>
        <end position="141"/>
    </location>
</feature>
<reference evidence="2 3" key="1">
    <citation type="submission" date="2019-01" db="EMBL/GenBank/DDBJ databases">
        <title>Insights into ecological role of a new deltaproteobacterial order Candidatus Sinidesulfobacterales (Sva0485) by metagenomics and metatranscriptomics.</title>
        <authorList>
            <person name="Tan S."/>
            <person name="Liu J."/>
            <person name="Fang Y."/>
            <person name="Hedlund B."/>
            <person name="Lian Z.-H."/>
            <person name="Huang L.-Y."/>
            <person name="Li J.-T."/>
            <person name="Huang L.-N."/>
            <person name="Li W.-J."/>
            <person name="Jiang H.-C."/>
            <person name="Dong H.-L."/>
            <person name="Shu W.-S."/>
        </authorList>
    </citation>
    <scope>NUCLEOTIDE SEQUENCE [LARGE SCALE GENOMIC DNA]</scope>
    <source>
        <strain evidence="2">AP4</strain>
    </source>
</reference>
<feature type="transmembrane region" description="Helical" evidence="1">
    <location>
        <begin position="153"/>
        <end position="175"/>
    </location>
</feature>
<accession>A0A520XF81</accession>
<dbReference type="EMBL" id="SHMQ01000005">
    <property type="protein sequence ID" value="RZV39843.1"/>
    <property type="molecule type" value="Genomic_DNA"/>
</dbReference>
<feature type="transmembrane region" description="Helical" evidence="1">
    <location>
        <begin position="181"/>
        <end position="199"/>
    </location>
</feature>
<feature type="transmembrane region" description="Helical" evidence="1">
    <location>
        <begin position="82"/>
        <end position="106"/>
    </location>
</feature>
<keyword evidence="1" id="KW-1133">Transmembrane helix</keyword>
<protein>
    <submittedName>
        <fullName evidence="2">Uncharacterized protein</fullName>
    </submittedName>
</protein>